<keyword evidence="10" id="KW-1185">Reference proteome</keyword>
<comment type="caution">
    <text evidence="9">The sequence shown here is derived from an EMBL/GenBank/DDBJ whole genome shotgun (WGS) entry which is preliminary data.</text>
</comment>
<dbReference type="SUPFAM" id="SSF52540">
    <property type="entry name" value="P-loop containing nucleoside triphosphate hydrolases"/>
    <property type="match status" value="1"/>
</dbReference>
<dbReference type="EMBL" id="JBCITM010000018">
    <property type="protein sequence ID" value="MEN1761611.1"/>
    <property type="molecule type" value="Genomic_DNA"/>
</dbReference>
<feature type="domain" description="AAA+ ATPase" evidence="8">
    <location>
        <begin position="42"/>
        <end position="214"/>
    </location>
</feature>
<keyword evidence="5" id="KW-0408">Iron</keyword>
<evidence type="ECO:0000259" key="8">
    <source>
        <dbReference type="SMART" id="SM00382"/>
    </source>
</evidence>
<dbReference type="PANTHER" id="PTHR42771">
    <property type="entry name" value="IRON(3+)-HYDROXAMATE IMPORT ATP-BINDING PROTEIN FHUC"/>
    <property type="match status" value="1"/>
</dbReference>
<evidence type="ECO:0000313" key="9">
    <source>
        <dbReference type="EMBL" id="MEN1761611.1"/>
    </source>
</evidence>
<evidence type="ECO:0000256" key="2">
    <source>
        <dbReference type="ARBA" id="ARBA00022448"/>
    </source>
</evidence>
<keyword evidence="3" id="KW-1003">Cell membrane</keyword>
<dbReference type="SMART" id="SM00382">
    <property type="entry name" value="AAA"/>
    <property type="match status" value="1"/>
</dbReference>
<accession>A0ABU9VWT5</accession>
<keyword evidence="2" id="KW-0813">Transport</keyword>
<evidence type="ECO:0000256" key="4">
    <source>
        <dbReference type="ARBA" id="ARBA00022496"/>
    </source>
</evidence>
<dbReference type="Pfam" id="PF13476">
    <property type="entry name" value="AAA_23"/>
    <property type="match status" value="1"/>
</dbReference>
<dbReference type="InterPro" id="IPR038729">
    <property type="entry name" value="Rad50/SbcC_AAA"/>
</dbReference>
<keyword evidence="6" id="KW-0406">Ion transport</keyword>
<reference evidence="9 10" key="1">
    <citation type="submission" date="2024-04" db="EMBL/GenBank/DDBJ databases">
        <title>Genome sequencing and metabolic network reconstruction of aminoacids and betaine degradation by Anoxynatronum sibiricum.</title>
        <authorList>
            <person name="Detkova E.N."/>
            <person name="Boltjanskaja Y.V."/>
            <person name="Mardanov A.V."/>
            <person name="Kevbrin V."/>
        </authorList>
    </citation>
    <scope>NUCLEOTIDE SEQUENCE [LARGE SCALE GENOMIC DNA]</scope>
    <source>
        <strain evidence="9 10">Z-7981</strain>
    </source>
</reference>
<evidence type="ECO:0000256" key="3">
    <source>
        <dbReference type="ARBA" id="ARBA00022475"/>
    </source>
</evidence>
<evidence type="ECO:0000313" key="10">
    <source>
        <dbReference type="Proteomes" id="UP001407405"/>
    </source>
</evidence>
<evidence type="ECO:0000256" key="1">
    <source>
        <dbReference type="ARBA" id="ARBA00004202"/>
    </source>
</evidence>
<dbReference type="InterPro" id="IPR027417">
    <property type="entry name" value="P-loop_NTPase"/>
</dbReference>
<evidence type="ECO:0000256" key="6">
    <source>
        <dbReference type="ARBA" id="ARBA00023065"/>
    </source>
</evidence>
<dbReference type="Pfam" id="PF13304">
    <property type="entry name" value="AAA_21"/>
    <property type="match status" value="1"/>
</dbReference>
<dbReference type="Gene3D" id="3.40.50.300">
    <property type="entry name" value="P-loop containing nucleotide triphosphate hydrolases"/>
    <property type="match status" value="2"/>
</dbReference>
<proteinExistence type="predicted"/>
<gene>
    <name evidence="9" type="ORF">AAIG11_14075</name>
</gene>
<sequence>MIDNQLYQYIRSVELNIEGVEDLDRYPFCLDAVLRLQKLVLHPNVTFIIGENGSGKSTLLEAIAVAAGFNPEGGSKHFNFSTKDTHSVLANYVKMTKGVKMPQDGFFLRAESFYNVASHVDDLDEGTTSLLDAYGGKSLHEQSHGESFMSLMINRFRGNGLYILDEPEAALSPTRQFALLTRLHALVKADSQFIISTHSPILLAYPHSIIYHIDNAYHETAYVDSEYYQLYKMFLENPERMLTHLLEEE</sequence>
<organism evidence="9 10">
    <name type="scientific">Anoxynatronum sibiricum</name>
    <dbReference type="NCBI Taxonomy" id="210623"/>
    <lineage>
        <taxon>Bacteria</taxon>
        <taxon>Bacillati</taxon>
        <taxon>Bacillota</taxon>
        <taxon>Clostridia</taxon>
        <taxon>Eubacteriales</taxon>
        <taxon>Clostridiaceae</taxon>
        <taxon>Anoxynatronum</taxon>
    </lineage>
</organism>
<dbReference type="InterPro" id="IPR003959">
    <property type="entry name" value="ATPase_AAA_core"/>
</dbReference>
<dbReference type="PANTHER" id="PTHR42771:SF2">
    <property type="entry name" value="IRON(3+)-HYDROXAMATE IMPORT ATP-BINDING PROTEIN FHUC"/>
    <property type="match status" value="1"/>
</dbReference>
<dbReference type="Proteomes" id="UP001407405">
    <property type="component" value="Unassembled WGS sequence"/>
</dbReference>
<comment type="subcellular location">
    <subcellularLocation>
        <location evidence="1">Cell membrane</location>
        <topology evidence="1">Peripheral membrane protein</topology>
    </subcellularLocation>
</comment>
<keyword evidence="7" id="KW-0472">Membrane</keyword>
<name>A0ABU9VWT5_9CLOT</name>
<evidence type="ECO:0000256" key="7">
    <source>
        <dbReference type="ARBA" id="ARBA00023136"/>
    </source>
</evidence>
<protein>
    <submittedName>
        <fullName evidence="9">AAA family ATPase</fullName>
    </submittedName>
</protein>
<keyword evidence="4" id="KW-0410">Iron transport</keyword>
<dbReference type="InterPro" id="IPR003593">
    <property type="entry name" value="AAA+_ATPase"/>
</dbReference>
<dbReference type="InterPro" id="IPR051535">
    <property type="entry name" value="Siderophore_ABC-ATPase"/>
</dbReference>
<evidence type="ECO:0000256" key="5">
    <source>
        <dbReference type="ARBA" id="ARBA00023004"/>
    </source>
</evidence>